<dbReference type="InterPro" id="IPR001173">
    <property type="entry name" value="Glyco_trans_2-like"/>
</dbReference>
<gene>
    <name evidence="7" type="ORF">EDC23_1221</name>
</gene>
<comment type="caution">
    <text evidence="7">The sequence shown here is derived from an EMBL/GenBank/DDBJ whole genome shotgun (WGS) entry which is preliminary data.</text>
</comment>
<dbReference type="CDD" id="cd02522">
    <property type="entry name" value="GT_2_like_a"/>
    <property type="match status" value="1"/>
</dbReference>
<dbReference type="AlphaFoldDB" id="A0A4R8IY35"/>
<dbReference type="PANTHER" id="PTHR43646:SF2">
    <property type="entry name" value="GLYCOSYLTRANSFERASE 2-LIKE DOMAIN-CONTAINING PROTEIN"/>
    <property type="match status" value="1"/>
</dbReference>
<dbReference type="NCBIfam" id="TIGR04283">
    <property type="entry name" value="glyco_like_mftF"/>
    <property type="match status" value="1"/>
</dbReference>
<evidence type="ECO:0000256" key="3">
    <source>
        <dbReference type="ARBA" id="ARBA00022676"/>
    </source>
</evidence>
<evidence type="ECO:0000313" key="7">
    <source>
        <dbReference type="EMBL" id="TDY02837.1"/>
    </source>
</evidence>
<dbReference type="InterPro" id="IPR026461">
    <property type="entry name" value="Trfase_2_rSAM/seldom_assoc"/>
</dbReference>
<organism evidence="7 8">
    <name type="scientific">Thiohalophilus thiocyanatoxydans</name>
    <dbReference type="NCBI Taxonomy" id="381308"/>
    <lineage>
        <taxon>Bacteria</taxon>
        <taxon>Pseudomonadati</taxon>
        <taxon>Pseudomonadota</taxon>
        <taxon>Gammaproteobacteria</taxon>
        <taxon>Thiohalomonadales</taxon>
        <taxon>Thiohalophilaceae</taxon>
        <taxon>Thiohalophilus</taxon>
    </lineage>
</organism>
<dbReference type="Proteomes" id="UP000294914">
    <property type="component" value="Unassembled WGS sequence"/>
</dbReference>
<dbReference type="PANTHER" id="PTHR43646">
    <property type="entry name" value="GLYCOSYLTRANSFERASE"/>
    <property type="match status" value="1"/>
</dbReference>
<evidence type="ECO:0000313" key="8">
    <source>
        <dbReference type="Proteomes" id="UP000294914"/>
    </source>
</evidence>
<dbReference type="GO" id="GO:0005886">
    <property type="term" value="C:plasma membrane"/>
    <property type="evidence" value="ECO:0007669"/>
    <property type="project" value="UniProtKB-SubCell"/>
</dbReference>
<dbReference type="InterPro" id="IPR029044">
    <property type="entry name" value="Nucleotide-diphossugar_trans"/>
</dbReference>
<keyword evidence="4 7" id="KW-0808">Transferase</keyword>
<dbReference type="EMBL" id="SOQX01000002">
    <property type="protein sequence ID" value="TDY02837.1"/>
    <property type="molecule type" value="Genomic_DNA"/>
</dbReference>
<dbReference type="RefSeq" id="WP_243830724.1">
    <property type="nucleotide sequence ID" value="NZ_SOQX01000002.1"/>
</dbReference>
<proteinExistence type="predicted"/>
<protein>
    <submittedName>
        <fullName evidence="7">RSAM/selenodomain-associated transferase 2</fullName>
    </submittedName>
</protein>
<evidence type="ECO:0000256" key="5">
    <source>
        <dbReference type="ARBA" id="ARBA00023136"/>
    </source>
</evidence>
<dbReference type="SUPFAM" id="SSF53448">
    <property type="entry name" value="Nucleotide-diphospho-sugar transferases"/>
    <property type="match status" value="1"/>
</dbReference>
<keyword evidence="8" id="KW-1185">Reference proteome</keyword>
<keyword evidence="3" id="KW-0328">Glycosyltransferase</keyword>
<keyword evidence="5" id="KW-0472">Membrane</keyword>
<accession>A0A4R8IY35</accession>
<sequence>MQRLSIIIPTLNEAGSINQTLALLQPLRSRGHEVILVDGGSTDDTVDMARPEVDRILNSDPGRAHQMNVGASQARGDIFWFLHADTLIPELADQIIAAAIDNQSLAWGRFDVRLDGKDVRFRLIALMMNRRSRLSGIATGDQGIFVTRALFEKIGGFAEQPLMEDIEISRRLKRHVRPNCLKQELITSSRRWETRGIWRTVFLMWRLRLRYALGGDPHKLAKLYR</sequence>
<keyword evidence="2" id="KW-1003">Cell membrane</keyword>
<evidence type="ECO:0000256" key="2">
    <source>
        <dbReference type="ARBA" id="ARBA00022475"/>
    </source>
</evidence>
<name>A0A4R8IY35_9GAMM</name>
<feature type="domain" description="Glycosyltransferase 2-like" evidence="6">
    <location>
        <begin position="5"/>
        <end position="125"/>
    </location>
</feature>
<reference evidence="7 8" key="1">
    <citation type="submission" date="2019-03" db="EMBL/GenBank/DDBJ databases">
        <title>Genomic Encyclopedia of Type Strains, Phase IV (KMG-IV): sequencing the most valuable type-strain genomes for metagenomic binning, comparative biology and taxonomic classification.</title>
        <authorList>
            <person name="Goeker M."/>
        </authorList>
    </citation>
    <scope>NUCLEOTIDE SEQUENCE [LARGE SCALE GENOMIC DNA]</scope>
    <source>
        <strain evidence="7 8">DSM 16326</strain>
    </source>
</reference>
<evidence type="ECO:0000259" key="6">
    <source>
        <dbReference type="Pfam" id="PF00535"/>
    </source>
</evidence>
<evidence type="ECO:0000256" key="1">
    <source>
        <dbReference type="ARBA" id="ARBA00004236"/>
    </source>
</evidence>
<dbReference type="Pfam" id="PF00535">
    <property type="entry name" value="Glycos_transf_2"/>
    <property type="match status" value="1"/>
</dbReference>
<dbReference type="GO" id="GO:0016757">
    <property type="term" value="F:glycosyltransferase activity"/>
    <property type="evidence" value="ECO:0007669"/>
    <property type="project" value="UniProtKB-KW"/>
</dbReference>
<evidence type="ECO:0000256" key="4">
    <source>
        <dbReference type="ARBA" id="ARBA00022679"/>
    </source>
</evidence>
<dbReference type="Gene3D" id="3.90.550.10">
    <property type="entry name" value="Spore Coat Polysaccharide Biosynthesis Protein SpsA, Chain A"/>
    <property type="match status" value="1"/>
</dbReference>
<comment type="subcellular location">
    <subcellularLocation>
        <location evidence="1">Cell membrane</location>
    </subcellularLocation>
</comment>